<protein>
    <submittedName>
        <fullName evidence="2">Uncharacterized protein</fullName>
    </submittedName>
</protein>
<proteinExistence type="predicted"/>
<evidence type="ECO:0000256" key="1">
    <source>
        <dbReference type="SAM" id="MobiDB-lite"/>
    </source>
</evidence>
<gene>
    <name evidence="2" type="ORF">GBAR_LOCUS10329</name>
</gene>
<dbReference type="Proteomes" id="UP001174909">
    <property type="component" value="Unassembled WGS sequence"/>
</dbReference>
<keyword evidence="3" id="KW-1185">Reference proteome</keyword>
<reference evidence="2" key="1">
    <citation type="submission" date="2023-03" db="EMBL/GenBank/DDBJ databases">
        <authorList>
            <person name="Steffen K."/>
            <person name="Cardenas P."/>
        </authorList>
    </citation>
    <scope>NUCLEOTIDE SEQUENCE</scope>
</reference>
<evidence type="ECO:0000313" key="2">
    <source>
        <dbReference type="EMBL" id="CAI8016912.1"/>
    </source>
</evidence>
<evidence type="ECO:0000313" key="3">
    <source>
        <dbReference type="Proteomes" id="UP001174909"/>
    </source>
</evidence>
<dbReference type="AlphaFoldDB" id="A0AA35RTC7"/>
<dbReference type="EMBL" id="CASHTH010001570">
    <property type="protein sequence ID" value="CAI8016912.1"/>
    <property type="molecule type" value="Genomic_DNA"/>
</dbReference>
<accession>A0AA35RTC7</accession>
<organism evidence="2 3">
    <name type="scientific">Geodia barretti</name>
    <name type="common">Barrett's horny sponge</name>
    <dbReference type="NCBI Taxonomy" id="519541"/>
    <lineage>
        <taxon>Eukaryota</taxon>
        <taxon>Metazoa</taxon>
        <taxon>Porifera</taxon>
        <taxon>Demospongiae</taxon>
        <taxon>Heteroscleromorpha</taxon>
        <taxon>Tetractinellida</taxon>
        <taxon>Astrophorina</taxon>
        <taxon>Geodiidae</taxon>
        <taxon>Geodia</taxon>
    </lineage>
</organism>
<feature type="compositionally biased region" description="Gly residues" evidence="1">
    <location>
        <begin position="1"/>
        <end position="15"/>
    </location>
</feature>
<name>A0AA35RTC7_GEOBA</name>
<feature type="non-terminal residue" evidence="2">
    <location>
        <position position="1"/>
    </location>
</feature>
<feature type="region of interest" description="Disordered" evidence="1">
    <location>
        <begin position="1"/>
        <end position="86"/>
    </location>
</feature>
<comment type="caution">
    <text evidence="2">The sequence shown here is derived from an EMBL/GenBank/DDBJ whole genome shotgun (WGS) entry which is preliminary data.</text>
</comment>
<feature type="non-terminal residue" evidence="2">
    <location>
        <position position="118"/>
    </location>
</feature>
<sequence>GLGEGGDEGVAGFSGCGSLPVTPRSPLVPGRRDRLPSLQSRKRSLPSFARGSQALSPKLPRLQTNTVEPALPVSPPVVDSQLTASDSRQPALIDHSLSLTTTLSDSLPEISLRSPDLV</sequence>